<accession>A0A7X1Y7S0</accession>
<keyword evidence="2" id="KW-1185">Reference proteome</keyword>
<dbReference type="Proteomes" id="UP000470186">
    <property type="component" value="Unassembled WGS sequence"/>
</dbReference>
<dbReference type="RefSeq" id="WP_153351334.1">
    <property type="nucleotide sequence ID" value="NZ_JBQQFY010000031.1"/>
</dbReference>
<reference evidence="1 2" key="1">
    <citation type="submission" date="2019-10" db="EMBL/GenBank/DDBJ databases">
        <title>Evaluation of single-gene subtyping targets for Pseudomonas.</title>
        <authorList>
            <person name="Reichler S.J."/>
            <person name="Orsi R.H."/>
            <person name="Wiedmann M."/>
            <person name="Martin N.H."/>
            <person name="Murphy S.I."/>
        </authorList>
    </citation>
    <scope>NUCLEOTIDE SEQUENCE [LARGE SCALE GENOMIC DNA]</scope>
    <source>
        <strain evidence="1 2">FSL R10-2107</strain>
    </source>
</reference>
<evidence type="ECO:0008006" key="3">
    <source>
        <dbReference type="Google" id="ProtNLM"/>
    </source>
</evidence>
<dbReference type="InterPro" id="IPR017029">
    <property type="entry name" value="Phage_head_put"/>
</dbReference>
<evidence type="ECO:0000313" key="1">
    <source>
        <dbReference type="EMBL" id="MQU32159.1"/>
    </source>
</evidence>
<name>A0A7X1Y7S0_9PSED</name>
<dbReference type="PIRSF" id="PIRSF034565">
    <property type="entry name" value="UCP034565"/>
    <property type="match status" value="1"/>
</dbReference>
<evidence type="ECO:0000313" key="2">
    <source>
        <dbReference type="Proteomes" id="UP000470186"/>
    </source>
</evidence>
<sequence>MATVNERLQSASIGHAVDLQHLSNAEVRKMVSLLNSVDTDLRKLLIEAILRAGTDTYTVQRMNAVLGSVLALNKSIYASIGEAMVEVLSDLAAYEIGYQKALFTAVIPQEALVTVSLNTVNLAQVRQIALARPFQGKLLKEWMGDLEKERAARIRNGIRIGMTEGQTTEQIVRRVMGVKEEGYADGLLNRSRKDVEAVVRTAISHTAQGARDAHYKANNDLISEVAWLSTLDNKTSEECRLRDRLIYTNDTHQPVGHQVPWLSGPGRIHFCCRSTSTPIIKGWEELRLSKGLPESTRASMDGQVPRSTSYGEWLEGQSAARQDEILGPNRAKLLRDGGLKPGDFYNDKGKFLTLKELRERDAAAFVKAGL</sequence>
<dbReference type="AlphaFoldDB" id="A0A7X1Y7S0"/>
<proteinExistence type="predicted"/>
<organism evidence="1 2">
    <name type="scientific">Pseudomonas helleri</name>
    <dbReference type="NCBI Taxonomy" id="1608996"/>
    <lineage>
        <taxon>Bacteria</taxon>
        <taxon>Pseudomonadati</taxon>
        <taxon>Pseudomonadota</taxon>
        <taxon>Gammaproteobacteria</taxon>
        <taxon>Pseudomonadales</taxon>
        <taxon>Pseudomonadaceae</taxon>
        <taxon>Pseudomonas</taxon>
    </lineage>
</organism>
<gene>
    <name evidence="1" type="ORF">GHO30_12270</name>
</gene>
<comment type="caution">
    <text evidence="1">The sequence shown here is derived from an EMBL/GenBank/DDBJ whole genome shotgun (WGS) entry which is preliminary data.</text>
</comment>
<protein>
    <recommendedName>
        <fullName evidence="3">Phage head morphogenesis domain-containing protein</fullName>
    </recommendedName>
</protein>
<dbReference type="EMBL" id="WIVX01000050">
    <property type="protein sequence ID" value="MQU32159.1"/>
    <property type="molecule type" value="Genomic_DNA"/>
</dbReference>